<dbReference type="Proteomes" id="UP001300502">
    <property type="component" value="Unassembled WGS sequence"/>
</dbReference>
<evidence type="ECO:0000313" key="2">
    <source>
        <dbReference type="EMBL" id="KAK4523502.1"/>
    </source>
</evidence>
<dbReference type="EMBL" id="JANCYU010000015">
    <property type="protein sequence ID" value="KAK4523502.1"/>
    <property type="molecule type" value="Genomic_DNA"/>
</dbReference>
<dbReference type="Gene3D" id="3.40.50.11350">
    <property type="match status" value="1"/>
</dbReference>
<sequence length="434" mass="50701">MKFLWLWCWRILCFVFEYSCNVSVWKKPLASEKWIGSLSRNTFWFNTVGSSFFSLEKAACSPQLIPESVAKCLDLDPDIRFVVKILSGSQLEKFYVQLASRYQESHQCPKLFVIHVQHGLGNRLRALASGLAYVELIPHTPILVWERDSHMGAYWEDLFEDLNCVIVSEVDAVFWETLFRGNFYWIDYMKVDPKERYPLSLDYAISQHIYWKSAYILKTVSNQSNTRRHFHRLFKFQFSKLIPLPSLKQVVSRSCPTSRSGPLVGFHIRRRLLQEETFVTENPSLEYGESFARIINKHRKGNKVNYFCNAAVTLLSSYSTLTTYIAADSFLSYERWGHCVRNRIAVTSQRMLPPNIPNCENRSRYCIQMALVDLCCLSRCNVLFGSFYSSFTEVAHYWSTNNQSLFYLGKNEFSKNGNFRNETEFLISLKKHLD</sequence>
<name>A0AAV9I837_9RHOD</name>
<keyword evidence="1" id="KW-0732">Signal</keyword>
<proteinExistence type="predicted"/>
<evidence type="ECO:0000313" key="3">
    <source>
        <dbReference type="Proteomes" id="UP001300502"/>
    </source>
</evidence>
<keyword evidence="3" id="KW-1185">Reference proteome</keyword>
<dbReference type="PANTHER" id="PTHR40743:SF1">
    <property type="entry name" value="POSSIBLE GLYCOSYLTRANSFERASE"/>
    <property type="match status" value="1"/>
</dbReference>
<reference evidence="2 3" key="1">
    <citation type="submission" date="2022-07" db="EMBL/GenBank/DDBJ databases">
        <title>Genome-wide signatures of adaptation to extreme environments.</title>
        <authorList>
            <person name="Cho C.H."/>
            <person name="Yoon H.S."/>
        </authorList>
    </citation>
    <scope>NUCLEOTIDE SEQUENCE [LARGE SCALE GENOMIC DNA]</scope>
    <source>
        <strain evidence="2 3">108.79 E11</strain>
    </source>
</reference>
<gene>
    <name evidence="2" type="ORF">GAYE_PCTG60G1398</name>
</gene>
<organism evidence="2 3">
    <name type="scientific">Galdieria yellowstonensis</name>
    <dbReference type="NCBI Taxonomy" id="3028027"/>
    <lineage>
        <taxon>Eukaryota</taxon>
        <taxon>Rhodophyta</taxon>
        <taxon>Bangiophyceae</taxon>
        <taxon>Galdieriales</taxon>
        <taxon>Galdieriaceae</taxon>
        <taxon>Galdieria</taxon>
    </lineage>
</organism>
<comment type="caution">
    <text evidence="2">The sequence shown here is derived from an EMBL/GenBank/DDBJ whole genome shotgun (WGS) entry which is preliminary data.</text>
</comment>
<feature type="signal peptide" evidence="1">
    <location>
        <begin position="1"/>
        <end position="20"/>
    </location>
</feature>
<dbReference type="PANTHER" id="PTHR40743">
    <property type="entry name" value="NUCLEOTIDE-DIPHOSPHO-SUGAR TRANSFERASE CONTAINING PROTEIN"/>
    <property type="match status" value="1"/>
</dbReference>
<evidence type="ECO:0000256" key="1">
    <source>
        <dbReference type="SAM" id="SignalP"/>
    </source>
</evidence>
<dbReference type="AlphaFoldDB" id="A0AAV9I837"/>
<protein>
    <submittedName>
        <fullName evidence="2">Uncharacterized protein</fullName>
    </submittedName>
</protein>
<feature type="chain" id="PRO_5043731868" evidence="1">
    <location>
        <begin position="21"/>
        <end position="434"/>
    </location>
</feature>
<accession>A0AAV9I837</accession>